<proteinExistence type="predicted"/>
<evidence type="ECO:0000256" key="1">
    <source>
        <dbReference type="SAM" id="Phobius"/>
    </source>
</evidence>
<keyword evidence="1" id="KW-1133">Transmembrane helix</keyword>
<name>A0A7Z8YQA7_9FLAO</name>
<protein>
    <submittedName>
        <fullName evidence="2">Uncharacterized protein</fullName>
    </submittedName>
</protein>
<accession>A0A7Z8YQA7</accession>
<dbReference type="RefSeq" id="WP_002664667.1">
    <property type="nucleotide sequence ID" value="NZ_UFTL01000002.1"/>
</dbReference>
<organism evidence="2 3">
    <name type="scientific">Bergeyella zoohelcum</name>
    <dbReference type="NCBI Taxonomy" id="1015"/>
    <lineage>
        <taxon>Bacteria</taxon>
        <taxon>Pseudomonadati</taxon>
        <taxon>Bacteroidota</taxon>
        <taxon>Flavobacteriia</taxon>
        <taxon>Flavobacteriales</taxon>
        <taxon>Weeksellaceae</taxon>
        <taxon>Bergeyella</taxon>
    </lineage>
</organism>
<dbReference type="Proteomes" id="UP000270205">
    <property type="component" value="Unassembled WGS sequence"/>
</dbReference>
<comment type="caution">
    <text evidence="2">The sequence shown here is derived from an EMBL/GenBank/DDBJ whole genome shotgun (WGS) entry which is preliminary data.</text>
</comment>
<evidence type="ECO:0000313" key="3">
    <source>
        <dbReference type="Proteomes" id="UP000270205"/>
    </source>
</evidence>
<evidence type="ECO:0000313" key="2">
    <source>
        <dbReference type="EMBL" id="VDH06599.1"/>
    </source>
</evidence>
<dbReference type="EMBL" id="UYIV01000002">
    <property type="protein sequence ID" value="VDH06599.1"/>
    <property type="molecule type" value="Genomic_DNA"/>
</dbReference>
<gene>
    <name evidence="2" type="ORF">NCTC12929_02240</name>
</gene>
<keyword evidence="1" id="KW-0472">Membrane</keyword>
<feature type="transmembrane region" description="Helical" evidence="1">
    <location>
        <begin position="84"/>
        <end position="104"/>
    </location>
</feature>
<keyword evidence="1" id="KW-0812">Transmembrane</keyword>
<sequence>MAIDEVVRNLVAFNNKTLIDTDREVERIKVGLNHFREEFIGETERRVKEVIPEIPSEIVLQTRLHSSDKLSVDNLNKRLNISKYSVYMFVAGVVSMLVAIYFSFKSHSKSLQQVKMEHIKELEASGMILIKKESYDLCGDVIRWLKNNPKKDEEFRNWTEKNKRE</sequence>
<dbReference type="AlphaFoldDB" id="A0A7Z8YQA7"/>
<reference evidence="2 3" key="1">
    <citation type="submission" date="2018-11" db="EMBL/GenBank/DDBJ databases">
        <authorList>
            <consortium name="Pathogen Informatics"/>
        </authorList>
    </citation>
    <scope>NUCLEOTIDE SEQUENCE [LARGE SCALE GENOMIC DNA]</scope>
    <source>
        <strain evidence="2 3">NCTC12929</strain>
    </source>
</reference>